<proteinExistence type="predicted"/>
<name>A0A8J2JMF6_9HEXA</name>
<evidence type="ECO:0000313" key="1">
    <source>
        <dbReference type="EMBL" id="CAG7657905.1"/>
    </source>
</evidence>
<sequence>MEGLPLQECRNCCESLFMCDDREESTAFFELIRDEPVTKVSLVLDRIFNLSYLKFANGKCNEVLQLEWQENIPLCRSCLNILIQLNASFEEFARVRKLESYISRQIQRVHEVITESLISVSDGTEVEDFDNHFDDCGDEQPSGIDDIKVEPLEDLGELEDQQPKVVLQGPWVVLKRLKSDEIPCKNRSQTGIIVKSETANSFEDIFEDNVAFSEAESNHSEGDTTPVKISEGEIIIVLN</sequence>
<accession>A0A8J2JMF6</accession>
<dbReference type="AlphaFoldDB" id="A0A8J2JMF6"/>
<dbReference type="Proteomes" id="UP000708208">
    <property type="component" value="Unassembled WGS sequence"/>
</dbReference>
<gene>
    <name evidence="1" type="ORF">AFUS01_LOCUS998</name>
</gene>
<protein>
    <submittedName>
        <fullName evidence="1">Uncharacterized protein</fullName>
    </submittedName>
</protein>
<reference evidence="1" key="1">
    <citation type="submission" date="2021-06" db="EMBL/GenBank/DDBJ databases">
        <authorList>
            <person name="Hodson N. C."/>
            <person name="Mongue J. A."/>
            <person name="Jaron S. K."/>
        </authorList>
    </citation>
    <scope>NUCLEOTIDE SEQUENCE</scope>
</reference>
<keyword evidence="2" id="KW-1185">Reference proteome</keyword>
<dbReference type="EMBL" id="CAJVCH010005458">
    <property type="protein sequence ID" value="CAG7657905.1"/>
    <property type="molecule type" value="Genomic_DNA"/>
</dbReference>
<evidence type="ECO:0000313" key="2">
    <source>
        <dbReference type="Proteomes" id="UP000708208"/>
    </source>
</evidence>
<comment type="caution">
    <text evidence="1">The sequence shown here is derived from an EMBL/GenBank/DDBJ whole genome shotgun (WGS) entry which is preliminary data.</text>
</comment>
<organism evidence="1 2">
    <name type="scientific">Allacma fusca</name>
    <dbReference type="NCBI Taxonomy" id="39272"/>
    <lineage>
        <taxon>Eukaryota</taxon>
        <taxon>Metazoa</taxon>
        <taxon>Ecdysozoa</taxon>
        <taxon>Arthropoda</taxon>
        <taxon>Hexapoda</taxon>
        <taxon>Collembola</taxon>
        <taxon>Symphypleona</taxon>
        <taxon>Sminthuridae</taxon>
        <taxon>Allacma</taxon>
    </lineage>
</organism>